<name>A0ABW3V2C8_9HYPH</name>
<proteinExistence type="predicted"/>
<accession>A0ABW3V2C8</accession>
<keyword evidence="2" id="KW-1185">Reference proteome</keyword>
<sequence length="115" mass="12493">MDKNKNFALILSGAIVVAASIGALTAKYGQTVYTSALSLGKQFTADAEQPSIPAASISPQSCEIKGNTSLNTGERIYHVPGQEFYDDTVIRTEYGERWFCTEAEARAAGWRRAKN</sequence>
<evidence type="ECO:0008006" key="3">
    <source>
        <dbReference type="Google" id="ProtNLM"/>
    </source>
</evidence>
<dbReference type="RefSeq" id="WP_289387468.1">
    <property type="nucleotide sequence ID" value="NZ_JAUCBM010000005.1"/>
</dbReference>
<comment type="caution">
    <text evidence="1">The sequence shown here is derived from an EMBL/GenBank/DDBJ whole genome shotgun (WGS) entry which is preliminary data.</text>
</comment>
<gene>
    <name evidence="1" type="ORF">ACFQ35_06460</name>
</gene>
<organism evidence="1 2">
    <name type="scientific">Pseudochrobactrum kiredjianiae</name>
    <dbReference type="NCBI Taxonomy" id="386305"/>
    <lineage>
        <taxon>Bacteria</taxon>
        <taxon>Pseudomonadati</taxon>
        <taxon>Pseudomonadota</taxon>
        <taxon>Alphaproteobacteria</taxon>
        <taxon>Hyphomicrobiales</taxon>
        <taxon>Brucellaceae</taxon>
        <taxon>Pseudochrobactrum</taxon>
    </lineage>
</organism>
<reference evidence="2" key="1">
    <citation type="journal article" date="2019" name="Int. J. Syst. Evol. Microbiol.">
        <title>The Global Catalogue of Microorganisms (GCM) 10K type strain sequencing project: providing services to taxonomists for standard genome sequencing and annotation.</title>
        <authorList>
            <consortium name="The Broad Institute Genomics Platform"/>
            <consortium name="The Broad Institute Genome Sequencing Center for Infectious Disease"/>
            <person name="Wu L."/>
            <person name="Ma J."/>
        </authorList>
    </citation>
    <scope>NUCLEOTIDE SEQUENCE [LARGE SCALE GENOMIC DNA]</scope>
    <source>
        <strain evidence="2">CCUG 49584</strain>
    </source>
</reference>
<dbReference type="Proteomes" id="UP001597263">
    <property type="component" value="Unassembled WGS sequence"/>
</dbReference>
<evidence type="ECO:0000313" key="2">
    <source>
        <dbReference type="Proteomes" id="UP001597263"/>
    </source>
</evidence>
<protein>
    <recommendedName>
        <fullName evidence="3">Succinoglycan biosynthesis protein exoi</fullName>
    </recommendedName>
</protein>
<evidence type="ECO:0000313" key="1">
    <source>
        <dbReference type="EMBL" id="MFD1226792.1"/>
    </source>
</evidence>
<dbReference type="EMBL" id="JBHTMA010000033">
    <property type="protein sequence ID" value="MFD1226792.1"/>
    <property type="molecule type" value="Genomic_DNA"/>
</dbReference>